<evidence type="ECO:0000313" key="15">
    <source>
        <dbReference type="EMBL" id="CAE7832973.1"/>
    </source>
</evidence>
<evidence type="ECO:0000256" key="5">
    <source>
        <dbReference type="ARBA" id="ARBA00022826"/>
    </source>
</evidence>
<evidence type="ECO:0000259" key="14">
    <source>
        <dbReference type="Pfam" id="PF00520"/>
    </source>
</evidence>
<dbReference type="Pfam" id="PF00520">
    <property type="entry name" value="Ion_trans"/>
    <property type="match status" value="2"/>
</dbReference>
<dbReference type="PRINTS" id="PR00169">
    <property type="entry name" value="KCHANNEL"/>
</dbReference>
<dbReference type="Gene3D" id="1.20.120.350">
    <property type="entry name" value="Voltage-gated potassium channels. Chain C"/>
    <property type="match status" value="1"/>
</dbReference>
<evidence type="ECO:0000256" key="7">
    <source>
        <dbReference type="ARBA" id="ARBA00022958"/>
    </source>
</evidence>
<evidence type="ECO:0000256" key="1">
    <source>
        <dbReference type="ARBA" id="ARBA00004141"/>
    </source>
</evidence>
<evidence type="ECO:0000313" key="16">
    <source>
        <dbReference type="Proteomes" id="UP000601435"/>
    </source>
</evidence>
<evidence type="ECO:0000256" key="11">
    <source>
        <dbReference type="ARBA" id="ARBA00023303"/>
    </source>
</evidence>
<evidence type="ECO:0000256" key="3">
    <source>
        <dbReference type="ARBA" id="ARBA00022538"/>
    </source>
</evidence>
<dbReference type="AlphaFoldDB" id="A0A812ZNL7"/>
<dbReference type="Gene3D" id="1.10.287.70">
    <property type="match status" value="1"/>
</dbReference>
<evidence type="ECO:0000256" key="8">
    <source>
        <dbReference type="ARBA" id="ARBA00022989"/>
    </source>
</evidence>
<keyword evidence="4 13" id="KW-0812">Transmembrane</keyword>
<feature type="domain" description="Ion transport" evidence="14">
    <location>
        <begin position="282"/>
        <end position="426"/>
    </location>
</feature>
<dbReference type="SUPFAM" id="SSF81324">
    <property type="entry name" value="Voltage-gated potassium channels"/>
    <property type="match status" value="1"/>
</dbReference>
<keyword evidence="3" id="KW-0633">Potassium transport</keyword>
<keyword evidence="2" id="KW-0813">Transport</keyword>
<feature type="compositionally biased region" description="Basic and acidic residues" evidence="12">
    <location>
        <begin position="439"/>
        <end position="455"/>
    </location>
</feature>
<feature type="region of interest" description="Disordered" evidence="12">
    <location>
        <begin position="623"/>
        <end position="646"/>
    </location>
</feature>
<gene>
    <name evidence="15" type="primary">KCNB2</name>
    <name evidence="15" type="ORF">SNEC2469_LOCUS24943</name>
</gene>
<keyword evidence="8 13" id="KW-1133">Transmembrane helix</keyword>
<dbReference type="Proteomes" id="UP000601435">
    <property type="component" value="Unassembled WGS sequence"/>
</dbReference>
<reference evidence="15" key="1">
    <citation type="submission" date="2021-02" db="EMBL/GenBank/DDBJ databases">
        <authorList>
            <person name="Dougan E. K."/>
            <person name="Rhodes N."/>
            <person name="Thang M."/>
            <person name="Chan C."/>
        </authorList>
    </citation>
    <scope>NUCLEOTIDE SEQUENCE</scope>
</reference>
<feature type="compositionally biased region" description="Polar residues" evidence="12">
    <location>
        <begin position="627"/>
        <end position="646"/>
    </location>
</feature>
<keyword evidence="10 13" id="KW-0472">Membrane</keyword>
<keyword evidence="16" id="KW-1185">Reference proteome</keyword>
<feature type="transmembrane region" description="Helical" evidence="13">
    <location>
        <begin position="399"/>
        <end position="420"/>
    </location>
</feature>
<feature type="region of interest" description="Disordered" evidence="12">
    <location>
        <begin position="437"/>
        <end position="487"/>
    </location>
</feature>
<feature type="transmembrane region" description="Helical" evidence="13">
    <location>
        <begin position="283"/>
        <end position="310"/>
    </location>
</feature>
<evidence type="ECO:0000256" key="10">
    <source>
        <dbReference type="ARBA" id="ARBA00023136"/>
    </source>
</evidence>
<evidence type="ECO:0000256" key="4">
    <source>
        <dbReference type="ARBA" id="ARBA00022692"/>
    </source>
</evidence>
<dbReference type="InterPro" id="IPR028325">
    <property type="entry name" value="VG_K_chnl"/>
</dbReference>
<name>A0A812ZNL7_9DINO</name>
<dbReference type="PANTHER" id="PTHR11537:SF254">
    <property type="entry name" value="POTASSIUM VOLTAGE-GATED CHANNEL PROTEIN SHAB"/>
    <property type="match status" value="1"/>
</dbReference>
<dbReference type="InterPro" id="IPR005821">
    <property type="entry name" value="Ion_trans_dom"/>
</dbReference>
<dbReference type="PANTHER" id="PTHR11537">
    <property type="entry name" value="VOLTAGE-GATED POTASSIUM CHANNEL"/>
    <property type="match status" value="1"/>
</dbReference>
<comment type="caution">
    <text evidence="15">The sequence shown here is derived from an EMBL/GenBank/DDBJ whole genome shotgun (WGS) entry which is preliminary data.</text>
</comment>
<evidence type="ECO:0000256" key="12">
    <source>
        <dbReference type="SAM" id="MobiDB-lite"/>
    </source>
</evidence>
<keyword evidence="9" id="KW-0406">Ion transport</keyword>
<evidence type="ECO:0000256" key="6">
    <source>
        <dbReference type="ARBA" id="ARBA00022882"/>
    </source>
</evidence>
<feature type="domain" description="Ion transport" evidence="14">
    <location>
        <begin position="150"/>
        <end position="264"/>
    </location>
</feature>
<dbReference type="InterPro" id="IPR027359">
    <property type="entry name" value="Volt_channel_dom_sf"/>
</dbReference>
<keyword evidence="5" id="KW-0631">Potassium channel</keyword>
<keyword evidence="6" id="KW-0851">Voltage-gated channel</keyword>
<dbReference type="GO" id="GO:0001508">
    <property type="term" value="P:action potential"/>
    <property type="evidence" value="ECO:0007669"/>
    <property type="project" value="TreeGrafter"/>
</dbReference>
<dbReference type="OrthoDB" id="415460at2759"/>
<keyword evidence="11" id="KW-0407">Ion channel</keyword>
<organism evidence="15 16">
    <name type="scientific">Symbiodinium necroappetens</name>
    <dbReference type="NCBI Taxonomy" id="1628268"/>
    <lineage>
        <taxon>Eukaryota</taxon>
        <taxon>Sar</taxon>
        <taxon>Alveolata</taxon>
        <taxon>Dinophyceae</taxon>
        <taxon>Suessiales</taxon>
        <taxon>Symbiodiniaceae</taxon>
        <taxon>Symbiodinium</taxon>
    </lineage>
</organism>
<sequence length="670" mass="74151">MRSSVSTTSFSGDGDDRGRGRCCAAKSYYVPQSTLRRGFLKLESRYSSDAPGDLPPSIILGALRRFDAEFRPGRNEIDRLNLIEQLAHSERDIGKVKWNCKELLQAFFVKMNPFERLYFTVDVGGTSSLLSRAVSAIMVAAIVISIAIWMAGTMVSFSVVPCTDCEPEPLPWMQVVDETCVVIFTIEFLTRMLTAPFARTKLLNRRFLLETVFTVNAKTEDASELSQADLGIQWSKFASNWWSFWKQPAAIVDLFTVLPYWIEVPGQKMSAKSISSPEHQENVFVQAFPAFILTTALLVFALIVFSALMYTVERGDWYPESVVMRMETTLTALAGSQGAAEAILHEARTSGGVFIRTQGDGFVDMSPFTSILSAFWWTLATITTVGYGDNTPITIGGKVVGSFAILYGTILLGLPIGIIGSQFSTEFARMVATNRIHRSRQERNHQRKDEAEQSRGRSGLMSMDAGGAESAQTSPTTSPSKLKKKMSHRVVDTFKRVVRTSGSRAPRGGEQVVAAAAKLHRLPLRPRQREQLISAKYAFEDLMKMHGESLGIAPETQQAWLDCLWATQFCAGPDLDRLSARILTFLSDAEMRRGGGYAQLVRLAWFDLCMACCSVSEKTSQKRPSVKSENSADQSVSDSASLSDGNELQERVWQQLRGAHDGAEKCKASL</sequence>
<protein>
    <submittedName>
        <fullName evidence="15">KCNB2 protein</fullName>
    </submittedName>
</protein>
<comment type="subcellular location">
    <subcellularLocation>
        <location evidence="1">Membrane</location>
        <topology evidence="1">Multi-pass membrane protein</topology>
    </subcellularLocation>
</comment>
<dbReference type="GO" id="GO:0008076">
    <property type="term" value="C:voltage-gated potassium channel complex"/>
    <property type="evidence" value="ECO:0007669"/>
    <property type="project" value="InterPro"/>
</dbReference>
<evidence type="ECO:0000256" key="2">
    <source>
        <dbReference type="ARBA" id="ARBA00022448"/>
    </source>
</evidence>
<feature type="transmembrane region" description="Helical" evidence="13">
    <location>
        <begin position="133"/>
        <end position="151"/>
    </location>
</feature>
<proteinExistence type="predicted"/>
<accession>A0A812ZNL7</accession>
<dbReference type="EMBL" id="CAJNJA010048696">
    <property type="protein sequence ID" value="CAE7832973.1"/>
    <property type="molecule type" value="Genomic_DNA"/>
</dbReference>
<evidence type="ECO:0000256" key="9">
    <source>
        <dbReference type="ARBA" id="ARBA00023065"/>
    </source>
</evidence>
<keyword evidence="7" id="KW-0630">Potassium</keyword>
<dbReference type="GO" id="GO:0005249">
    <property type="term" value="F:voltage-gated potassium channel activity"/>
    <property type="evidence" value="ECO:0007669"/>
    <property type="project" value="InterPro"/>
</dbReference>
<evidence type="ECO:0000256" key="13">
    <source>
        <dbReference type="SAM" id="Phobius"/>
    </source>
</evidence>
<feature type="transmembrane region" description="Helical" evidence="13">
    <location>
        <begin position="368"/>
        <end position="387"/>
    </location>
</feature>